<gene>
    <name evidence="1" type="ORF">EWH70_27535</name>
</gene>
<reference evidence="1 2" key="1">
    <citation type="submission" date="2019-02" db="EMBL/GenBank/DDBJ databases">
        <title>Draft genome sequence of Amycolatopsis sp. 8-3EHSu isolated from roots of Suaeda maritima.</title>
        <authorList>
            <person name="Duangmal K."/>
            <person name="Chantavorakit T."/>
        </authorList>
    </citation>
    <scope>NUCLEOTIDE SEQUENCE [LARGE SCALE GENOMIC DNA]</scope>
    <source>
        <strain evidence="1 2">8-3EHSu</strain>
    </source>
</reference>
<name>A0A4Q7J4D2_9PSEU</name>
<protein>
    <submittedName>
        <fullName evidence="1">Uncharacterized protein</fullName>
    </submittedName>
</protein>
<proteinExistence type="predicted"/>
<sequence>MTARRGARTQLAVTAVLHDGGTEFLFTRTIAAGERVSLLAEARAAMRRRALQDDRNERRMVRQDRPRTVSVYADLLIGGRLADREEAFR</sequence>
<accession>A0A4Q7J4D2</accession>
<evidence type="ECO:0000313" key="1">
    <source>
        <dbReference type="EMBL" id="RZQ60854.1"/>
    </source>
</evidence>
<dbReference type="AlphaFoldDB" id="A0A4Q7J4D2"/>
<comment type="caution">
    <text evidence="1">The sequence shown here is derived from an EMBL/GenBank/DDBJ whole genome shotgun (WGS) entry which is preliminary data.</text>
</comment>
<keyword evidence="2" id="KW-1185">Reference proteome</keyword>
<dbReference type="RefSeq" id="WP_165436445.1">
    <property type="nucleotide sequence ID" value="NZ_SFCC01000015.1"/>
</dbReference>
<dbReference type="EMBL" id="SFCC01000015">
    <property type="protein sequence ID" value="RZQ60854.1"/>
    <property type="molecule type" value="Genomic_DNA"/>
</dbReference>
<dbReference type="Proteomes" id="UP000292003">
    <property type="component" value="Unassembled WGS sequence"/>
</dbReference>
<evidence type="ECO:0000313" key="2">
    <source>
        <dbReference type="Proteomes" id="UP000292003"/>
    </source>
</evidence>
<organism evidence="1 2">
    <name type="scientific">Amycolatopsis suaedae</name>
    <dbReference type="NCBI Taxonomy" id="2510978"/>
    <lineage>
        <taxon>Bacteria</taxon>
        <taxon>Bacillati</taxon>
        <taxon>Actinomycetota</taxon>
        <taxon>Actinomycetes</taxon>
        <taxon>Pseudonocardiales</taxon>
        <taxon>Pseudonocardiaceae</taxon>
        <taxon>Amycolatopsis</taxon>
    </lineage>
</organism>